<dbReference type="OrthoDB" id="1442351at2"/>
<evidence type="ECO:0000313" key="2">
    <source>
        <dbReference type="Proteomes" id="UP000443153"/>
    </source>
</evidence>
<accession>A0A6I2ML46</accession>
<gene>
    <name evidence="1" type="ORF">GJ691_04880</name>
</gene>
<name>A0A6I2ML46_9FLAO</name>
<comment type="caution">
    <text evidence="1">The sequence shown here is derived from an EMBL/GenBank/DDBJ whole genome shotgun (WGS) entry which is preliminary data.</text>
</comment>
<proteinExistence type="predicted"/>
<dbReference type="RefSeq" id="WP_154364356.1">
    <property type="nucleotide sequence ID" value="NZ_CANMYZ010000004.1"/>
</dbReference>
<dbReference type="AlphaFoldDB" id="A0A6I2ML46"/>
<protein>
    <submittedName>
        <fullName evidence="1">Uncharacterized protein</fullName>
    </submittedName>
</protein>
<dbReference type="EMBL" id="WKJH01000002">
    <property type="protein sequence ID" value="MRX63497.1"/>
    <property type="molecule type" value="Genomic_DNA"/>
</dbReference>
<keyword evidence="2" id="KW-1185">Reference proteome</keyword>
<organism evidence="1 2">
    <name type="scientific">Maribacter luteus</name>
    <dbReference type="NCBI Taxonomy" id="2594478"/>
    <lineage>
        <taxon>Bacteria</taxon>
        <taxon>Pseudomonadati</taxon>
        <taxon>Bacteroidota</taxon>
        <taxon>Flavobacteriia</taxon>
        <taxon>Flavobacteriales</taxon>
        <taxon>Flavobacteriaceae</taxon>
        <taxon>Maribacter</taxon>
    </lineage>
</organism>
<reference evidence="1 2" key="1">
    <citation type="submission" date="2019-11" db="EMBL/GenBank/DDBJ databases">
        <title>Maribacter lutea sp. nov., a marine bacterium isolated from intertidal sand.</title>
        <authorList>
            <person name="Liu A."/>
        </authorList>
    </citation>
    <scope>NUCLEOTIDE SEQUENCE [LARGE SCALE GENOMIC DNA]</scope>
    <source>
        <strain evidence="1 2">RZ05</strain>
    </source>
</reference>
<evidence type="ECO:0000313" key="1">
    <source>
        <dbReference type="EMBL" id="MRX63497.1"/>
    </source>
</evidence>
<sequence length="129" mass="15668">MSRRIFYEHESDSRIMLKKDKKELESWTESLDFIGEEMNYLITIENLMLNDHGLYNELLNMRRENTLKSGIMYRYETSNLNAHECDDMACDSYYLNNHEKHRDLYLEHLGKYRALKRKLLSKILLKVKR</sequence>
<dbReference type="Proteomes" id="UP000443153">
    <property type="component" value="Unassembled WGS sequence"/>
</dbReference>